<sequence>MILILLKKATDEEVKKVAQDLDGYIKFVVNIKQEILAAGGKLHSDGEKLLLGQGSRQEDLWGGGLDLETDEIDFDSMINLRPGQGNPSREVLSAEIRKKIEGIVRRILG</sequence>
<organism evidence="1 2">
    <name type="scientific">Candidatus Curtissbacteria bacterium RIFOXYA1_FULL_41_14</name>
    <dbReference type="NCBI Taxonomy" id="1797737"/>
    <lineage>
        <taxon>Bacteria</taxon>
        <taxon>Candidatus Curtissiibacteriota</taxon>
    </lineage>
</organism>
<reference evidence="1 2" key="1">
    <citation type="journal article" date="2016" name="Nat. Commun.">
        <title>Thousands of microbial genomes shed light on interconnected biogeochemical processes in an aquifer system.</title>
        <authorList>
            <person name="Anantharaman K."/>
            <person name="Brown C.T."/>
            <person name="Hug L.A."/>
            <person name="Sharon I."/>
            <person name="Castelle C.J."/>
            <person name="Probst A.J."/>
            <person name="Thomas B.C."/>
            <person name="Singh A."/>
            <person name="Wilkins M.J."/>
            <person name="Karaoz U."/>
            <person name="Brodie E.L."/>
            <person name="Williams K.H."/>
            <person name="Hubbard S.S."/>
            <person name="Banfield J.F."/>
        </authorList>
    </citation>
    <scope>NUCLEOTIDE SEQUENCE [LARGE SCALE GENOMIC DNA]</scope>
</reference>
<evidence type="ECO:0000313" key="2">
    <source>
        <dbReference type="Proteomes" id="UP000176751"/>
    </source>
</evidence>
<dbReference type="AlphaFoldDB" id="A0A1F5HCW1"/>
<dbReference type="InterPro" id="IPR043731">
    <property type="entry name" value="DUF5674"/>
</dbReference>
<dbReference type="STRING" id="1797737.A2196_04835"/>
<dbReference type="Proteomes" id="UP000176751">
    <property type="component" value="Unassembled WGS sequence"/>
</dbReference>
<name>A0A1F5HCW1_9BACT</name>
<dbReference type="EMBL" id="MFCA01000022">
    <property type="protein sequence ID" value="OGE01906.1"/>
    <property type="molecule type" value="Genomic_DNA"/>
</dbReference>
<gene>
    <name evidence="1" type="ORF">A2196_04835</name>
</gene>
<proteinExistence type="predicted"/>
<comment type="caution">
    <text evidence="1">The sequence shown here is derived from an EMBL/GenBank/DDBJ whole genome shotgun (WGS) entry which is preliminary data.</text>
</comment>
<accession>A0A1F5HCW1</accession>
<protein>
    <submittedName>
        <fullName evidence="1">Uncharacterized protein</fullName>
    </submittedName>
</protein>
<evidence type="ECO:0000313" key="1">
    <source>
        <dbReference type="EMBL" id="OGE01906.1"/>
    </source>
</evidence>
<dbReference type="Pfam" id="PF18924">
    <property type="entry name" value="DUF5674"/>
    <property type="match status" value="1"/>
</dbReference>